<evidence type="ECO:0000259" key="5">
    <source>
        <dbReference type="PROSITE" id="PS50977"/>
    </source>
</evidence>
<dbReference type="Proteomes" id="UP000654345">
    <property type="component" value="Unassembled WGS sequence"/>
</dbReference>
<dbReference type="PANTHER" id="PTHR30055">
    <property type="entry name" value="HTH-TYPE TRANSCRIPTIONAL REGULATOR RUTR"/>
    <property type="match status" value="1"/>
</dbReference>
<dbReference type="Gene3D" id="1.10.357.10">
    <property type="entry name" value="Tetracycline Repressor, domain 2"/>
    <property type="match status" value="1"/>
</dbReference>
<evidence type="ECO:0000313" key="7">
    <source>
        <dbReference type="Proteomes" id="UP000654345"/>
    </source>
</evidence>
<protein>
    <submittedName>
        <fullName evidence="6">TetR family transcriptional regulator</fullName>
    </submittedName>
</protein>
<dbReference type="Pfam" id="PF00440">
    <property type="entry name" value="TetR_N"/>
    <property type="match status" value="1"/>
</dbReference>
<proteinExistence type="predicted"/>
<keyword evidence="2 4" id="KW-0238">DNA-binding</keyword>
<accession>A0ABQ3UXH9</accession>
<dbReference type="SUPFAM" id="SSF46689">
    <property type="entry name" value="Homeodomain-like"/>
    <property type="match status" value="1"/>
</dbReference>
<reference evidence="6 7" key="1">
    <citation type="journal article" date="2021" name="Int. J. Syst. Evol. Microbiol.">
        <title>Reticulibacter mediterranei gen. nov., sp. nov., within the new family Reticulibacteraceae fam. nov., and Ktedonospora formicarum gen. nov., sp. nov., Ktedonobacter robiniae sp. nov., Dictyobacter formicarum sp. nov. and Dictyobacter arantiisoli sp. nov., belonging to the class Ktedonobacteria.</title>
        <authorList>
            <person name="Yabe S."/>
            <person name="Zheng Y."/>
            <person name="Wang C.M."/>
            <person name="Sakai Y."/>
            <person name="Abe K."/>
            <person name="Yokota A."/>
            <person name="Donadio S."/>
            <person name="Cavaletti L."/>
            <person name="Monciardini P."/>
        </authorList>
    </citation>
    <scope>NUCLEOTIDE SEQUENCE [LARGE SCALE GENOMIC DNA]</scope>
    <source>
        <strain evidence="6 7">SOSP1-30</strain>
    </source>
</reference>
<dbReference type="PROSITE" id="PS50977">
    <property type="entry name" value="HTH_TETR_2"/>
    <property type="match status" value="1"/>
</dbReference>
<feature type="DNA-binding region" description="H-T-H motif" evidence="4">
    <location>
        <begin position="29"/>
        <end position="48"/>
    </location>
</feature>
<name>A0ABQ3UXH9_9CHLR</name>
<evidence type="ECO:0000313" key="6">
    <source>
        <dbReference type="EMBL" id="GHO57576.1"/>
    </source>
</evidence>
<evidence type="ECO:0000256" key="1">
    <source>
        <dbReference type="ARBA" id="ARBA00023015"/>
    </source>
</evidence>
<keyword evidence="3" id="KW-0804">Transcription</keyword>
<dbReference type="InterPro" id="IPR009057">
    <property type="entry name" value="Homeodomain-like_sf"/>
</dbReference>
<gene>
    <name evidence="6" type="ORF">KSB_60510</name>
</gene>
<sequence>MSSTHSETRERILLATWKLMEQSRGQGVRLEDVAREARVSRQAVYLHFHSRTDLLIATARYLDERLELPRRIQQACQTSNGVLGIEAYVAFWAAYVPEIYGLGKALLMARETDEAAAAAWADRMGALYEGCLFVVQTLASQGTLDPAWTIEAAADFFWTALSVSTWETLTRERGWSQDQYRARMQWVIKRALLREP</sequence>
<keyword evidence="7" id="KW-1185">Reference proteome</keyword>
<evidence type="ECO:0000256" key="2">
    <source>
        <dbReference type="ARBA" id="ARBA00023125"/>
    </source>
</evidence>
<dbReference type="InterPro" id="IPR001647">
    <property type="entry name" value="HTH_TetR"/>
</dbReference>
<dbReference type="InterPro" id="IPR050109">
    <property type="entry name" value="HTH-type_TetR-like_transc_reg"/>
</dbReference>
<evidence type="ECO:0000256" key="3">
    <source>
        <dbReference type="ARBA" id="ARBA00023163"/>
    </source>
</evidence>
<comment type="caution">
    <text evidence="6">The sequence shown here is derived from an EMBL/GenBank/DDBJ whole genome shotgun (WGS) entry which is preliminary data.</text>
</comment>
<dbReference type="PANTHER" id="PTHR30055:SF234">
    <property type="entry name" value="HTH-TYPE TRANSCRIPTIONAL REGULATOR BETI"/>
    <property type="match status" value="1"/>
</dbReference>
<feature type="domain" description="HTH tetR-type" evidence="5">
    <location>
        <begin position="6"/>
        <end position="66"/>
    </location>
</feature>
<keyword evidence="1" id="KW-0805">Transcription regulation</keyword>
<evidence type="ECO:0000256" key="4">
    <source>
        <dbReference type="PROSITE-ProRule" id="PRU00335"/>
    </source>
</evidence>
<dbReference type="EMBL" id="BNJG01000002">
    <property type="protein sequence ID" value="GHO57576.1"/>
    <property type="molecule type" value="Genomic_DNA"/>
</dbReference>
<dbReference type="RefSeq" id="WP_201373946.1">
    <property type="nucleotide sequence ID" value="NZ_BNJG01000002.1"/>
</dbReference>
<organism evidence="6 7">
    <name type="scientific">Ktedonobacter robiniae</name>
    <dbReference type="NCBI Taxonomy" id="2778365"/>
    <lineage>
        <taxon>Bacteria</taxon>
        <taxon>Bacillati</taxon>
        <taxon>Chloroflexota</taxon>
        <taxon>Ktedonobacteria</taxon>
        <taxon>Ktedonobacterales</taxon>
        <taxon>Ktedonobacteraceae</taxon>
        <taxon>Ktedonobacter</taxon>
    </lineage>
</organism>